<gene>
    <name evidence="1" type="ORF">DERF_009614</name>
</gene>
<comment type="caution">
    <text evidence="1">The sequence shown here is derived from an EMBL/GenBank/DDBJ whole genome shotgun (WGS) entry which is preliminary data.</text>
</comment>
<evidence type="ECO:0000313" key="1">
    <source>
        <dbReference type="EMBL" id="KAH9511142.1"/>
    </source>
</evidence>
<sequence length="62" mass="7389">MIVMIMRSHPQASLIESMNFTIELYLSNILLQQNRFFRILFHKICCCCQKFSAKKIKDFSTK</sequence>
<dbReference type="Proteomes" id="UP000790347">
    <property type="component" value="Unassembled WGS sequence"/>
</dbReference>
<accession>A0A922HUE4</accession>
<dbReference type="AlphaFoldDB" id="A0A922HUE4"/>
<evidence type="ECO:0000313" key="2">
    <source>
        <dbReference type="Proteomes" id="UP000790347"/>
    </source>
</evidence>
<proteinExistence type="predicted"/>
<reference evidence="1" key="1">
    <citation type="submission" date="2013-05" db="EMBL/GenBank/DDBJ databases">
        <authorList>
            <person name="Yim A.K.Y."/>
            <person name="Chan T.F."/>
            <person name="Ji K.M."/>
            <person name="Liu X.Y."/>
            <person name="Zhou J.W."/>
            <person name="Li R.Q."/>
            <person name="Yang K.Y."/>
            <person name="Li J."/>
            <person name="Li M."/>
            <person name="Law P.T.W."/>
            <person name="Wu Y.L."/>
            <person name="Cai Z.L."/>
            <person name="Qin H."/>
            <person name="Bao Y."/>
            <person name="Leung R.K.K."/>
            <person name="Ng P.K.S."/>
            <person name="Zou J."/>
            <person name="Zhong X.J."/>
            <person name="Ran P.X."/>
            <person name="Zhong N.S."/>
            <person name="Liu Z.G."/>
            <person name="Tsui S.K.W."/>
        </authorList>
    </citation>
    <scope>NUCLEOTIDE SEQUENCE</scope>
    <source>
        <strain evidence="1">Derf</strain>
        <tissue evidence="1">Whole organism</tissue>
    </source>
</reference>
<dbReference type="EMBL" id="ASGP02000004">
    <property type="protein sequence ID" value="KAH9511142.1"/>
    <property type="molecule type" value="Genomic_DNA"/>
</dbReference>
<keyword evidence="2" id="KW-1185">Reference proteome</keyword>
<protein>
    <submittedName>
        <fullName evidence="1">Uncharacterized protein</fullName>
    </submittedName>
</protein>
<organism evidence="1 2">
    <name type="scientific">Dermatophagoides farinae</name>
    <name type="common">American house dust mite</name>
    <dbReference type="NCBI Taxonomy" id="6954"/>
    <lineage>
        <taxon>Eukaryota</taxon>
        <taxon>Metazoa</taxon>
        <taxon>Ecdysozoa</taxon>
        <taxon>Arthropoda</taxon>
        <taxon>Chelicerata</taxon>
        <taxon>Arachnida</taxon>
        <taxon>Acari</taxon>
        <taxon>Acariformes</taxon>
        <taxon>Sarcoptiformes</taxon>
        <taxon>Astigmata</taxon>
        <taxon>Psoroptidia</taxon>
        <taxon>Analgoidea</taxon>
        <taxon>Pyroglyphidae</taxon>
        <taxon>Dermatophagoidinae</taxon>
        <taxon>Dermatophagoides</taxon>
    </lineage>
</organism>
<name>A0A922HUE4_DERFA</name>
<reference evidence="1" key="2">
    <citation type="journal article" date="2022" name="Res Sq">
        <title>Comparative Genomics Reveals Insights into the Divergent Evolution of Astigmatic Mites and Household Pest Adaptations.</title>
        <authorList>
            <person name="Xiong Q."/>
            <person name="Wan A.T.-Y."/>
            <person name="Liu X.-Y."/>
            <person name="Fung C.S.-H."/>
            <person name="Xiao X."/>
            <person name="Malainual N."/>
            <person name="Hou J."/>
            <person name="Wang L."/>
            <person name="Wang M."/>
            <person name="Yang K."/>
            <person name="Cui Y."/>
            <person name="Leung E."/>
            <person name="Nong W."/>
            <person name="Shin S.-K."/>
            <person name="Au S."/>
            <person name="Jeong K.Y."/>
            <person name="Chew F.T."/>
            <person name="Hui J."/>
            <person name="Leung T.F."/>
            <person name="Tungtrongchitr A."/>
            <person name="Zhong N."/>
            <person name="Liu Z."/>
            <person name="Tsui S."/>
        </authorList>
    </citation>
    <scope>NUCLEOTIDE SEQUENCE</scope>
    <source>
        <strain evidence="1">Derf</strain>
        <tissue evidence="1">Whole organism</tissue>
    </source>
</reference>